<protein>
    <recommendedName>
        <fullName evidence="2">Amidohydrolase-related domain-containing protein</fullName>
    </recommendedName>
</protein>
<feature type="signal peptide" evidence="1">
    <location>
        <begin position="1"/>
        <end position="20"/>
    </location>
</feature>
<dbReference type="PANTHER" id="PTHR43135">
    <property type="entry name" value="ALPHA-D-RIBOSE 1-METHYLPHOSPHONATE 5-TRIPHOSPHATE DIPHOSPHATASE"/>
    <property type="match status" value="1"/>
</dbReference>
<dbReference type="SUPFAM" id="SSF51556">
    <property type="entry name" value="Metallo-dependent hydrolases"/>
    <property type="match status" value="1"/>
</dbReference>
<accession>A0ABQ5XCX8</accession>
<reference evidence="4" key="1">
    <citation type="journal article" date="2019" name="Int. J. Syst. Evol. Microbiol.">
        <title>The Global Catalogue of Microorganisms (GCM) 10K type strain sequencing project: providing services to taxonomists for standard genome sequencing and annotation.</title>
        <authorList>
            <consortium name="The Broad Institute Genomics Platform"/>
            <consortium name="The Broad Institute Genome Sequencing Center for Infectious Disease"/>
            <person name="Wu L."/>
            <person name="Ma J."/>
        </authorList>
    </citation>
    <scope>NUCLEOTIDE SEQUENCE [LARGE SCALE GENOMIC DNA]</scope>
    <source>
        <strain evidence="4">NBRC 111981</strain>
    </source>
</reference>
<feature type="domain" description="Amidohydrolase-related" evidence="2">
    <location>
        <begin position="567"/>
        <end position="659"/>
    </location>
</feature>
<dbReference type="EMBL" id="BSOA01000015">
    <property type="protein sequence ID" value="GLQ88294.1"/>
    <property type="molecule type" value="Genomic_DNA"/>
</dbReference>
<dbReference type="Gene3D" id="2.30.40.10">
    <property type="entry name" value="Urease, subunit C, domain 1"/>
    <property type="match status" value="1"/>
</dbReference>
<dbReference type="Gene3D" id="3.30.110.90">
    <property type="entry name" value="Amidohydrolase"/>
    <property type="match status" value="1"/>
</dbReference>
<evidence type="ECO:0000256" key="1">
    <source>
        <dbReference type="SAM" id="SignalP"/>
    </source>
</evidence>
<feature type="chain" id="PRO_5045591766" description="Amidohydrolase-related domain-containing protein" evidence="1">
    <location>
        <begin position="21"/>
        <end position="682"/>
    </location>
</feature>
<dbReference type="Pfam" id="PF01979">
    <property type="entry name" value="Amidohydro_1"/>
    <property type="match status" value="1"/>
</dbReference>
<keyword evidence="1" id="KW-0732">Signal</keyword>
<evidence type="ECO:0000313" key="4">
    <source>
        <dbReference type="Proteomes" id="UP001156627"/>
    </source>
</evidence>
<gene>
    <name evidence="3" type="ORF">GCM10007898_18630</name>
</gene>
<name>A0ABQ5XCX8_9GAMM</name>
<dbReference type="Proteomes" id="UP001156627">
    <property type="component" value="Unassembled WGS sequence"/>
</dbReference>
<dbReference type="InterPro" id="IPR011059">
    <property type="entry name" value="Metal-dep_hydrolase_composite"/>
</dbReference>
<proteinExistence type="predicted"/>
<sequence length="682" mass="71620">MRKVTALVAFCLSVPLLASGQTPTSDLATPPPTAQRFAIVSTTARHGTSTRWVASDGTRMGRESSLLRGLVNETDSASHTGSDGMFDRVVVRGRTSFGDAAETFAIKKDVATWKSAVDAGSAPYHSPAEYLSYGGPFDLQADFIEALLARADKSLAMLPSGQAHAEVLANAFVGNGASKKKVIAYVITGVNNTPFVIWADGAGKMFAQIDSLALSYILEGYESAVPMLQKAQTDALALRSRNIAQKFLKEPAAPIAFVKVRAFVDGNRFADDQTVVVDHGLITKVGPSGSIPVPKGADVIDGTGKTLVPGLWDAHQHVEGDSTGPVLLSLGITSVRDPGNVNPLTLSRAARRAKGELLLPHVYPSSLIDGKSPYTAQVGSVATSQDQALALVRQAKADGFVAIKIYGSFNPAWVSATAAEAHRLGLHVHGHLPVGMRPAQAIADGYDELTHIYYVIMQAMPDSVTSAAGLKRVEGPARLAKDVDLNAEPMKSLIATMAQRKITADPTLAVVEAFYVQDNGNLSPAYAPFAGTLPASFERGLRQGGLAVPAGLTRADYRASFAKLQSLVGVLHKAGVPIVAGTDGYGMELVRELELYVGAGLTTTEALESATIVPAHLVGADNRTGSIEVGKAADLLLVNGNPQVNIGELRQTQLVMMDGVLMDADALRTVAGFSGVPADKAL</sequence>
<dbReference type="Gene3D" id="3.40.50.10910">
    <property type="entry name" value="Amidohydrolase"/>
    <property type="match status" value="1"/>
</dbReference>
<evidence type="ECO:0000259" key="2">
    <source>
        <dbReference type="Pfam" id="PF01979"/>
    </source>
</evidence>
<dbReference type="InterPro" id="IPR006680">
    <property type="entry name" value="Amidohydro-rel"/>
</dbReference>
<dbReference type="SUPFAM" id="SSF51338">
    <property type="entry name" value="Composite domain of metallo-dependent hydrolases"/>
    <property type="match status" value="1"/>
</dbReference>
<evidence type="ECO:0000313" key="3">
    <source>
        <dbReference type="EMBL" id="GLQ88294.1"/>
    </source>
</evidence>
<keyword evidence="4" id="KW-1185">Reference proteome</keyword>
<organism evidence="3 4">
    <name type="scientific">Dyella flagellata</name>
    <dbReference type="NCBI Taxonomy" id="1867833"/>
    <lineage>
        <taxon>Bacteria</taxon>
        <taxon>Pseudomonadati</taxon>
        <taxon>Pseudomonadota</taxon>
        <taxon>Gammaproteobacteria</taxon>
        <taxon>Lysobacterales</taxon>
        <taxon>Rhodanobacteraceae</taxon>
        <taxon>Dyella</taxon>
    </lineage>
</organism>
<dbReference type="InterPro" id="IPR051781">
    <property type="entry name" value="Metallo-dep_Hydrolase"/>
</dbReference>
<dbReference type="PANTHER" id="PTHR43135:SF3">
    <property type="entry name" value="ALPHA-D-RIBOSE 1-METHYLPHOSPHONATE 5-TRIPHOSPHATE DIPHOSPHATASE"/>
    <property type="match status" value="1"/>
</dbReference>
<comment type="caution">
    <text evidence="3">The sequence shown here is derived from an EMBL/GenBank/DDBJ whole genome shotgun (WGS) entry which is preliminary data.</text>
</comment>
<dbReference type="Gene3D" id="1.20.58.520">
    <property type="entry name" value="Amidohydrolase"/>
    <property type="match status" value="1"/>
</dbReference>
<dbReference type="InterPro" id="IPR032466">
    <property type="entry name" value="Metal_Hydrolase"/>
</dbReference>